<evidence type="ECO:0000313" key="2">
    <source>
        <dbReference type="Proteomes" id="UP000254889"/>
    </source>
</evidence>
<proteinExistence type="predicted"/>
<dbReference type="Proteomes" id="UP000254889">
    <property type="component" value="Chromosome"/>
</dbReference>
<gene>
    <name evidence="1" type="ORF">DW352_05250</name>
</gene>
<keyword evidence="2" id="KW-1185">Reference proteome</keyword>
<dbReference type="EMBL" id="CP031417">
    <property type="protein sequence ID" value="AXK79976.1"/>
    <property type="molecule type" value="Genomic_DNA"/>
</dbReference>
<reference evidence="1 2" key="1">
    <citation type="submission" date="2018-07" db="EMBL/GenBank/DDBJ databases">
        <authorList>
            <person name="Quirk P.G."/>
            <person name="Krulwich T.A."/>
        </authorList>
    </citation>
    <scope>NUCLEOTIDE SEQUENCE [LARGE SCALE GENOMIC DNA]</scope>
    <source>
        <strain evidence="1 2">CC-BB4</strain>
    </source>
</reference>
<name>A0A345ZSS9_9HYPH</name>
<organism evidence="1 2">
    <name type="scientific">Pseudolabrys taiwanensis</name>
    <dbReference type="NCBI Taxonomy" id="331696"/>
    <lineage>
        <taxon>Bacteria</taxon>
        <taxon>Pseudomonadati</taxon>
        <taxon>Pseudomonadota</taxon>
        <taxon>Alphaproteobacteria</taxon>
        <taxon>Hyphomicrobiales</taxon>
        <taxon>Xanthobacteraceae</taxon>
        <taxon>Pseudolabrys</taxon>
    </lineage>
</organism>
<dbReference type="AlphaFoldDB" id="A0A345ZSS9"/>
<accession>A0A345ZSS9</accession>
<sequence length="102" mass="11634">MNYINSLSLDDLRRELAWEIDLRHALIKTFRDLPENPEPLALRALCELASWDRDHELGKKIQREHGLAAVPPKSEYEDAAGLWARIRPVLASPAALWNGKPL</sequence>
<protein>
    <submittedName>
        <fullName evidence="1">Uncharacterized protein</fullName>
    </submittedName>
</protein>
<evidence type="ECO:0000313" key="1">
    <source>
        <dbReference type="EMBL" id="AXK79976.1"/>
    </source>
</evidence>
<dbReference type="KEGG" id="ptaw:DW352_05250"/>